<evidence type="ECO:0000256" key="6">
    <source>
        <dbReference type="ARBA" id="ARBA00050776"/>
    </source>
</evidence>
<proteinExistence type="inferred from homology"/>
<dbReference type="Gene3D" id="3.90.1150.10">
    <property type="entry name" value="Aspartate Aminotransferase, domain 1"/>
    <property type="match status" value="1"/>
</dbReference>
<dbReference type="PANTHER" id="PTHR43586:SF8">
    <property type="entry name" value="CYSTEINE DESULFURASE 1, CHLOROPLASTIC"/>
    <property type="match status" value="1"/>
</dbReference>
<dbReference type="PANTHER" id="PTHR43586">
    <property type="entry name" value="CYSTEINE DESULFURASE"/>
    <property type="match status" value="1"/>
</dbReference>
<keyword evidence="9" id="KW-0032">Aminotransferase</keyword>
<gene>
    <name evidence="9" type="ORF">LJ739_06365</name>
</gene>
<dbReference type="InterPro" id="IPR015422">
    <property type="entry name" value="PyrdxlP-dep_Trfase_small"/>
</dbReference>
<dbReference type="Proteomes" id="UP001520878">
    <property type="component" value="Unassembled WGS sequence"/>
</dbReference>
<dbReference type="Gene3D" id="3.40.640.10">
    <property type="entry name" value="Type I PLP-dependent aspartate aminotransferase-like (Major domain)"/>
    <property type="match status" value="1"/>
</dbReference>
<dbReference type="CDD" id="cd06453">
    <property type="entry name" value="SufS_like"/>
    <property type="match status" value="1"/>
</dbReference>
<comment type="caution">
    <text evidence="9">The sequence shown here is derived from an EMBL/GenBank/DDBJ whole genome shotgun (WGS) entry which is preliminary data.</text>
</comment>
<organism evidence="9 10">
    <name type="scientific">Fluctibacter halophilus</name>
    <dbReference type="NCBI Taxonomy" id="226011"/>
    <lineage>
        <taxon>Bacteria</taxon>
        <taxon>Pseudomonadati</taxon>
        <taxon>Pseudomonadota</taxon>
        <taxon>Gammaproteobacteria</taxon>
        <taxon>Alteromonadales</taxon>
        <taxon>Alteromonadaceae</taxon>
        <taxon>Fluctibacter</taxon>
    </lineage>
</organism>
<dbReference type="InterPro" id="IPR010970">
    <property type="entry name" value="Cys_dSase_SufS"/>
</dbReference>
<comment type="cofactor">
    <cofactor evidence="1">
        <name>pyridoxal 5'-phosphate</name>
        <dbReference type="ChEBI" id="CHEBI:597326"/>
    </cofactor>
</comment>
<dbReference type="SUPFAM" id="SSF82649">
    <property type="entry name" value="SufE/NifU"/>
    <property type="match status" value="1"/>
</dbReference>
<dbReference type="EC" id="2.8.1.7" evidence="3"/>
<evidence type="ECO:0000313" key="10">
    <source>
        <dbReference type="Proteomes" id="UP001520878"/>
    </source>
</evidence>
<protein>
    <recommendedName>
        <fullName evidence="3">cysteine desulfurase</fullName>
        <ecNumber evidence="3">2.8.1.7</ecNumber>
    </recommendedName>
</protein>
<dbReference type="Gene3D" id="3.90.1010.10">
    <property type="match status" value="1"/>
</dbReference>
<sequence length="549" mass="59481">MSDAFRSLFPAFEAIDCVYLDSAATTQKPQSVLDAMQSYYINTNANVHRGAYQRAQQATEQFEQARETVAGFIHAPSASNIVWCKGTTDGINLIANGLTDASWVTGSRILVSGSEHHANLIPWQQLAKRRGWQLDILPVDHNGIWQLEALDTLLSADTAVVAIGHVSNALGVINPLGEVLQRARLVNALTVVDGAQAVGHLDVDVQALDCDFYVFSAHKMYGPTGIGAVYGKTACLDALQPTQFGGEMVVEVTYQNATFQPAPLKFEAGTPAIAEVIGFAAAVGFMQQYRAQLQTHERLLLEALSEAFHGIDGVSMLAADGPRIPLVSLVFEQLDCQDVAILLDRQGIAVRTGHHCAMPLIAALGHTATLRVSLGCYNTLEDIQRFALALRSAVQQLRNDTLFPPPGPMPTSNAEETLAPLASAVKAAKGWDNVYRQVMLAGKSLPRLSPQQCTEDNGVKGCESAVWICVDRQDPQHVQLAAESPSKIVRGLLALIIEALQGQSVSYIRQFNVQDYLDDMGLQHHLSESRGNGLRAVMARIIERLDVSV</sequence>
<dbReference type="PROSITE" id="PS00595">
    <property type="entry name" value="AA_TRANSFER_CLASS_5"/>
    <property type="match status" value="1"/>
</dbReference>
<dbReference type="Pfam" id="PF00266">
    <property type="entry name" value="Aminotran_5"/>
    <property type="match status" value="1"/>
</dbReference>
<name>A0ABS8G621_9ALTE</name>
<dbReference type="SUPFAM" id="SSF53383">
    <property type="entry name" value="PLP-dependent transferases"/>
    <property type="match status" value="1"/>
</dbReference>
<dbReference type="RefSeq" id="WP_229158188.1">
    <property type="nucleotide sequence ID" value="NZ_JAJEWP010000001.1"/>
</dbReference>
<keyword evidence="4" id="KW-0808">Transferase</keyword>
<dbReference type="Pfam" id="PF02657">
    <property type="entry name" value="SufE"/>
    <property type="match status" value="1"/>
</dbReference>
<evidence type="ECO:0000256" key="1">
    <source>
        <dbReference type="ARBA" id="ARBA00001933"/>
    </source>
</evidence>
<evidence type="ECO:0000256" key="4">
    <source>
        <dbReference type="ARBA" id="ARBA00022679"/>
    </source>
</evidence>
<feature type="domain" description="Fe-S metabolism associated" evidence="8">
    <location>
        <begin position="425"/>
        <end position="542"/>
    </location>
</feature>
<dbReference type="InterPro" id="IPR020578">
    <property type="entry name" value="Aminotrans_V_PyrdxlP_BS"/>
</dbReference>
<evidence type="ECO:0000259" key="8">
    <source>
        <dbReference type="Pfam" id="PF02657"/>
    </source>
</evidence>
<dbReference type="InterPro" id="IPR015421">
    <property type="entry name" value="PyrdxlP-dep_Trfase_major"/>
</dbReference>
<evidence type="ECO:0000256" key="5">
    <source>
        <dbReference type="ARBA" id="ARBA00022898"/>
    </source>
</evidence>
<evidence type="ECO:0000259" key="7">
    <source>
        <dbReference type="Pfam" id="PF00266"/>
    </source>
</evidence>
<evidence type="ECO:0000256" key="2">
    <source>
        <dbReference type="ARBA" id="ARBA00010447"/>
    </source>
</evidence>
<accession>A0ABS8G621</accession>
<dbReference type="InterPro" id="IPR015424">
    <property type="entry name" value="PyrdxlP-dep_Trfase"/>
</dbReference>
<keyword evidence="10" id="KW-1185">Reference proteome</keyword>
<dbReference type="InterPro" id="IPR003808">
    <property type="entry name" value="Fe-S_metab-assoc_dom"/>
</dbReference>
<feature type="domain" description="Aminotransferase class V" evidence="7">
    <location>
        <begin position="18"/>
        <end position="386"/>
    </location>
</feature>
<dbReference type="EMBL" id="JAJEWP010000001">
    <property type="protein sequence ID" value="MCC2615858.1"/>
    <property type="molecule type" value="Genomic_DNA"/>
</dbReference>
<dbReference type="InterPro" id="IPR000192">
    <property type="entry name" value="Aminotrans_V_dom"/>
</dbReference>
<evidence type="ECO:0000256" key="3">
    <source>
        <dbReference type="ARBA" id="ARBA00012239"/>
    </source>
</evidence>
<evidence type="ECO:0000313" key="9">
    <source>
        <dbReference type="EMBL" id="MCC2615858.1"/>
    </source>
</evidence>
<keyword evidence="5" id="KW-0663">Pyridoxal phosphate</keyword>
<comment type="similarity">
    <text evidence="2">Belongs to the class-V pyridoxal-phosphate-dependent aminotransferase family. Csd subfamily.</text>
</comment>
<comment type="catalytic activity">
    <reaction evidence="6">
        <text>(sulfur carrier)-H + L-cysteine = (sulfur carrier)-SH + L-alanine</text>
        <dbReference type="Rhea" id="RHEA:43892"/>
        <dbReference type="Rhea" id="RHEA-COMP:14737"/>
        <dbReference type="Rhea" id="RHEA-COMP:14739"/>
        <dbReference type="ChEBI" id="CHEBI:29917"/>
        <dbReference type="ChEBI" id="CHEBI:35235"/>
        <dbReference type="ChEBI" id="CHEBI:57972"/>
        <dbReference type="ChEBI" id="CHEBI:64428"/>
        <dbReference type="EC" id="2.8.1.7"/>
    </reaction>
</comment>
<reference evidence="9 10" key="1">
    <citation type="submission" date="2021-10" db="EMBL/GenBank/DDBJ databases">
        <title>Draft genome of Aestuariibacter halophilus JC2043.</title>
        <authorList>
            <person name="Emsley S.A."/>
            <person name="Pfannmuller K.M."/>
            <person name="Ushijima B."/>
            <person name="Saw J.H."/>
            <person name="Videau P."/>
        </authorList>
    </citation>
    <scope>NUCLEOTIDE SEQUENCE [LARGE SCALE GENOMIC DNA]</scope>
    <source>
        <strain evidence="9 10">JC2043</strain>
    </source>
</reference>
<dbReference type="GO" id="GO:0008483">
    <property type="term" value="F:transaminase activity"/>
    <property type="evidence" value="ECO:0007669"/>
    <property type="project" value="UniProtKB-KW"/>
</dbReference>